<dbReference type="RefSeq" id="WP_308984909.1">
    <property type="nucleotide sequence ID" value="NZ_JARXIC010000011.1"/>
</dbReference>
<keyword evidence="3" id="KW-1185">Reference proteome</keyword>
<feature type="chain" id="PRO_5045647862" description="Outer membrane lipoprotein-sorting protein" evidence="1">
    <location>
        <begin position="22"/>
        <end position="311"/>
    </location>
</feature>
<reference evidence="2 3" key="1">
    <citation type="submission" date="2023-04" db="EMBL/GenBank/DDBJ databases">
        <title>A novel bacteria isolated from coastal sediment.</title>
        <authorList>
            <person name="Liu X.-J."/>
            <person name="Du Z.-J."/>
        </authorList>
    </citation>
    <scope>NUCLEOTIDE SEQUENCE [LARGE SCALE GENOMIC DNA]</scope>
    <source>
        <strain evidence="2 3">SDUM461004</strain>
    </source>
</reference>
<organism evidence="2 3">
    <name type="scientific">Thalassobacterium sedimentorum</name>
    <dbReference type="NCBI Taxonomy" id="3041258"/>
    <lineage>
        <taxon>Bacteria</taxon>
        <taxon>Pseudomonadati</taxon>
        <taxon>Verrucomicrobiota</taxon>
        <taxon>Opitutia</taxon>
        <taxon>Puniceicoccales</taxon>
        <taxon>Coraliomargaritaceae</taxon>
        <taxon>Thalassobacterium</taxon>
    </lineage>
</organism>
<evidence type="ECO:0000313" key="3">
    <source>
        <dbReference type="Proteomes" id="UP001243717"/>
    </source>
</evidence>
<dbReference type="Gene3D" id="2.50.20.10">
    <property type="entry name" value="Lipoprotein localisation LolA/LolB/LppX"/>
    <property type="match status" value="1"/>
</dbReference>
<dbReference type="EMBL" id="JARXIC010000011">
    <property type="protein sequence ID" value="MDQ8194434.1"/>
    <property type="molecule type" value="Genomic_DNA"/>
</dbReference>
<sequence length="311" mass="34590">MPRILFLVALLTAQFSLPTHGAAESVQPAESDYLVSIERVQPMDTTGLDSGLATVLRNYYQRSLGGLENWQLLESLRFDGTLQLPQGALRFTAFKKKPNLCKVVIYVRGERVVMSYDGRDAWQLNTLQGDGQPMDMPPADALNFIRDATTTGHLLYPLIAGKTISLLGTADVEGQRAYHLHAQLPDGQEIQYFLDMTTFKEIRQIVINNVTGAEEVTTHSDFRTIEGIRIPFTSVLTIGGKQVHQSQLDRVQVNLGLTPWMFKRPAVPSKLTEPPPQPSVEPLLNVDLIQPNSSFQSQSAPSFFEVDPLTQ</sequence>
<dbReference type="Proteomes" id="UP001243717">
    <property type="component" value="Unassembled WGS sequence"/>
</dbReference>
<evidence type="ECO:0000313" key="2">
    <source>
        <dbReference type="EMBL" id="MDQ8194434.1"/>
    </source>
</evidence>
<keyword evidence="1" id="KW-0732">Signal</keyword>
<comment type="caution">
    <text evidence="2">The sequence shown here is derived from an EMBL/GenBank/DDBJ whole genome shotgun (WGS) entry which is preliminary data.</text>
</comment>
<feature type="signal peptide" evidence="1">
    <location>
        <begin position="1"/>
        <end position="21"/>
    </location>
</feature>
<proteinExistence type="predicted"/>
<accession>A0ABU1AII2</accession>
<protein>
    <recommendedName>
        <fullName evidence="4">Outer membrane lipoprotein-sorting protein</fullName>
    </recommendedName>
</protein>
<name>A0ABU1AII2_9BACT</name>
<evidence type="ECO:0008006" key="4">
    <source>
        <dbReference type="Google" id="ProtNLM"/>
    </source>
</evidence>
<evidence type="ECO:0000256" key="1">
    <source>
        <dbReference type="SAM" id="SignalP"/>
    </source>
</evidence>
<gene>
    <name evidence="2" type="ORF">QEH59_08350</name>
</gene>